<organism evidence="2 3">
    <name type="scientific">Dentipellis fragilis</name>
    <dbReference type="NCBI Taxonomy" id="205917"/>
    <lineage>
        <taxon>Eukaryota</taxon>
        <taxon>Fungi</taxon>
        <taxon>Dikarya</taxon>
        <taxon>Basidiomycota</taxon>
        <taxon>Agaricomycotina</taxon>
        <taxon>Agaricomycetes</taxon>
        <taxon>Russulales</taxon>
        <taxon>Hericiaceae</taxon>
        <taxon>Dentipellis</taxon>
    </lineage>
</organism>
<proteinExistence type="predicted"/>
<sequence>MDDAEDYQQHEDIYYPDGNIALVAQWKDPEDGHVVFRIHKSVLARSSSVFEDMFTLPAGEAMELYDGVPLVRMPDTGEEVEGLLQYLYSNPLLSLKPYDPDTPLKVRPLLRMADKFQIDALREHIVVQLVSDWPQTIRQWDRLESEIKIKEKASHQDDWYGEEWPNIDDQYSEPASAIRLARDFNIPEILGSAFYHLSRIDIEHDWNASRGVDKHGEPTRVSNHHDRTARWNLLEKDDYVSVLRGRSRLKAAAAKTLSFWRVSSRSQASRKKNPCPPTCDADKFYKFWRDLHNDLAATLDALGTLRTHVEETLVTYRQDICIDCYMHATAHLRSCRLKLWERLGEYFELPAWEESAEESSSEEEES</sequence>
<dbReference type="PROSITE" id="PS50097">
    <property type="entry name" value="BTB"/>
    <property type="match status" value="1"/>
</dbReference>
<dbReference type="OrthoDB" id="3204157at2759"/>
<evidence type="ECO:0000313" key="3">
    <source>
        <dbReference type="Proteomes" id="UP000298327"/>
    </source>
</evidence>
<accession>A0A4Y9YEU4</accession>
<dbReference type="InterPro" id="IPR011333">
    <property type="entry name" value="SKP1/BTB/POZ_sf"/>
</dbReference>
<reference evidence="2 3" key="1">
    <citation type="submission" date="2019-02" db="EMBL/GenBank/DDBJ databases">
        <title>Genome sequencing of the rare red list fungi Dentipellis fragilis.</title>
        <authorList>
            <person name="Buettner E."/>
            <person name="Kellner H."/>
        </authorList>
    </citation>
    <scope>NUCLEOTIDE SEQUENCE [LARGE SCALE GENOMIC DNA]</scope>
    <source>
        <strain evidence="2 3">DSM 105465</strain>
    </source>
</reference>
<gene>
    <name evidence="2" type="ORF">EVG20_g7798</name>
</gene>
<comment type="caution">
    <text evidence="2">The sequence shown here is derived from an EMBL/GenBank/DDBJ whole genome shotgun (WGS) entry which is preliminary data.</text>
</comment>
<protein>
    <recommendedName>
        <fullName evidence="1">BTB domain-containing protein</fullName>
    </recommendedName>
</protein>
<dbReference type="InterPro" id="IPR000210">
    <property type="entry name" value="BTB/POZ_dom"/>
</dbReference>
<dbReference type="Proteomes" id="UP000298327">
    <property type="component" value="Unassembled WGS sequence"/>
</dbReference>
<evidence type="ECO:0000313" key="2">
    <source>
        <dbReference type="EMBL" id="TFY59409.1"/>
    </source>
</evidence>
<dbReference type="EMBL" id="SEOQ01000621">
    <property type="protein sequence ID" value="TFY59409.1"/>
    <property type="molecule type" value="Genomic_DNA"/>
</dbReference>
<feature type="domain" description="BTB" evidence="1">
    <location>
        <begin position="18"/>
        <end position="92"/>
    </location>
</feature>
<dbReference type="SMART" id="SM00225">
    <property type="entry name" value="BTB"/>
    <property type="match status" value="1"/>
</dbReference>
<keyword evidence="3" id="KW-1185">Reference proteome</keyword>
<dbReference type="Pfam" id="PF00651">
    <property type="entry name" value="BTB"/>
    <property type="match status" value="1"/>
</dbReference>
<dbReference type="CDD" id="cd18186">
    <property type="entry name" value="BTB_POZ_ZBTB_KLHL-like"/>
    <property type="match status" value="1"/>
</dbReference>
<name>A0A4Y9YEU4_9AGAM</name>
<dbReference type="Gene3D" id="3.30.710.10">
    <property type="entry name" value="Potassium Channel Kv1.1, Chain A"/>
    <property type="match status" value="1"/>
</dbReference>
<dbReference type="AlphaFoldDB" id="A0A4Y9YEU4"/>
<dbReference type="SUPFAM" id="SSF54695">
    <property type="entry name" value="POZ domain"/>
    <property type="match status" value="1"/>
</dbReference>
<dbReference type="STRING" id="205917.A0A4Y9YEU4"/>
<evidence type="ECO:0000259" key="1">
    <source>
        <dbReference type="PROSITE" id="PS50097"/>
    </source>
</evidence>